<protein>
    <submittedName>
        <fullName evidence="4">Amidase</fullName>
        <ecNumber evidence="4">3.5.1.4</ecNumber>
    </submittedName>
</protein>
<dbReference type="Gene3D" id="3.90.1300.10">
    <property type="entry name" value="Amidase signature (AS) domain"/>
    <property type="match status" value="1"/>
</dbReference>
<dbReference type="PANTHER" id="PTHR42678">
    <property type="entry name" value="AMIDASE"/>
    <property type="match status" value="1"/>
</dbReference>
<organism evidence="4 5">
    <name type="scientific">Oleiagrimonas citrea</name>
    <dbReference type="NCBI Taxonomy" id="1665687"/>
    <lineage>
        <taxon>Bacteria</taxon>
        <taxon>Pseudomonadati</taxon>
        <taxon>Pseudomonadota</taxon>
        <taxon>Gammaproteobacteria</taxon>
        <taxon>Lysobacterales</taxon>
        <taxon>Rhodanobacteraceae</taxon>
        <taxon>Oleiagrimonas</taxon>
    </lineage>
</organism>
<dbReference type="Pfam" id="PF01425">
    <property type="entry name" value="Amidase"/>
    <property type="match status" value="1"/>
</dbReference>
<keyword evidence="4" id="KW-0378">Hydrolase</keyword>
<dbReference type="InterPro" id="IPR023631">
    <property type="entry name" value="Amidase_dom"/>
</dbReference>
<proteinExistence type="predicted"/>
<comment type="caution">
    <text evidence="4">The sequence shown here is derived from an EMBL/GenBank/DDBJ whole genome shotgun (WGS) entry which is preliminary data.</text>
</comment>
<name>A0A846ZMF0_9GAMM</name>
<dbReference type="EMBL" id="JAAZQD010000003">
    <property type="protein sequence ID" value="NKZ38740.1"/>
    <property type="molecule type" value="Genomic_DNA"/>
</dbReference>
<feature type="domain" description="Amidase" evidence="3">
    <location>
        <begin position="61"/>
        <end position="506"/>
    </location>
</feature>
<reference evidence="4 5" key="1">
    <citation type="journal article" date="2017" name="Int. J. Syst. Evol. Microbiol.">
        <title>Oleiagrimonas citrea sp. nov., a marine bacterium isolated from tidal flat sediment and emended description of the genus Oleiagrimonas Fang et al. 2015 and Oleiagrimonas soli.</title>
        <authorList>
            <person name="Yang S.H."/>
            <person name="Seo H.S."/>
            <person name="Seong C.N."/>
            <person name="Kwon K.K."/>
        </authorList>
    </citation>
    <scope>NUCLEOTIDE SEQUENCE [LARGE SCALE GENOMIC DNA]</scope>
    <source>
        <strain evidence="4 5">MEBiC09124</strain>
    </source>
</reference>
<evidence type="ECO:0000313" key="5">
    <source>
        <dbReference type="Proteomes" id="UP000541636"/>
    </source>
</evidence>
<feature type="chain" id="PRO_5032980240" evidence="2">
    <location>
        <begin position="20"/>
        <end position="590"/>
    </location>
</feature>
<accession>A0A846ZMF0</accession>
<dbReference type="NCBIfam" id="NF006006">
    <property type="entry name" value="PRK08137.1"/>
    <property type="match status" value="1"/>
</dbReference>
<feature type="signal peptide" evidence="2">
    <location>
        <begin position="1"/>
        <end position="19"/>
    </location>
</feature>
<evidence type="ECO:0000256" key="1">
    <source>
        <dbReference type="SAM" id="MobiDB-lite"/>
    </source>
</evidence>
<evidence type="ECO:0000259" key="3">
    <source>
        <dbReference type="Pfam" id="PF01425"/>
    </source>
</evidence>
<dbReference type="AlphaFoldDB" id="A0A846ZMF0"/>
<dbReference type="Proteomes" id="UP000541636">
    <property type="component" value="Unassembled WGS sequence"/>
</dbReference>
<dbReference type="InterPro" id="IPR036928">
    <property type="entry name" value="AS_sf"/>
</dbReference>
<evidence type="ECO:0000256" key="2">
    <source>
        <dbReference type="SAM" id="SignalP"/>
    </source>
</evidence>
<dbReference type="GO" id="GO:0004040">
    <property type="term" value="F:amidase activity"/>
    <property type="evidence" value="ECO:0007669"/>
    <property type="project" value="UniProtKB-EC"/>
</dbReference>
<keyword evidence="5" id="KW-1185">Reference proteome</keyword>
<dbReference type="EC" id="3.5.1.4" evidence="4"/>
<evidence type="ECO:0000313" key="4">
    <source>
        <dbReference type="EMBL" id="NKZ38740.1"/>
    </source>
</evidence>
<sequence>MKIWIVSGFLALSALAADASPAQTPASAPVATPVPNIYASIPVLQQRMHQGQLSAETLARNFIMRIAAKDQSGPNVNAVLEINPDALEIARQRDDQRAAAPDSHAPLLGIPVLLKDNIDTGDRMQTTAGSLALAGPPAPRDATVALKLRAAGMVLLGKTNLSEWANFRSTHSSSGWSGRGGLTRNPYVLTRSACGSSSGSGAAVAAGFVTVAIGTETDGSVICPSAANGIVGIKPTVGLVSRTGIIPISHSQDTAGPMARTVGDAARLLTAMAGSDPQDPATREADLHAADYTRFLDPNGLRGKRIGVVRELAGYDPATDRVLDQAVAAMRAAGATVIDPVKLPHVNDLGKDEMTVLLYEFKHDLNAYLATRPRLKVHSLADLIAYNKAHADTEMPWFGQELFLKAEAMGPLTDKAYIQARNRARELAGPEGIDAALKAEHLDALVAPAQGPAWVTDLVNGDHVTGAGYGAAAVAGYPSITVPAGFVHGLPIGVVFFAGKWSEPTLIGIAYGFEQHTHARRRPHFFPSVLEETPDPPPSVEHATNPAPAQAASANSPSDASAPGNPAPADNTTTPASSSSTSDAPIPTQS</sequence>
<dbReference type="SUPFAM" id="SSF75304">
    <property type="entry name" value="Amidase signature (AS) enzymes"/>
    <property type="match status" value="1"/>
</dbReference>
<dbReference type="RefSeq" id="WP_168608980.1">
    <property type="nucleotide sequence ID" value="NZ_JAAZQD010000003.1"/>
</dbReference>
<gene>
    <name evidence="4" type="ORF">HF690_07175</name>
</gene>
<feature type="region of interest" description="Disordered" evidence="1">
    <location>
        <begin position="528"/>
        <end position="590"/>
    </location>
</feature>
<feature type="compositionally biased region" description="Low complexity" evidence="1">
    <location>
        <begin position="543"/>
        <end position="590"/>
    </location>
</feature>
<dbReference type="PANTHER" id="PTHR42678:SF34">
    <property type="entry name" value="OS04G0183300 PROTEIN"/>
    <property type="match status" value="1"/>
</dbReference>
<keyword evidence="2" id="KW-0732">Signal</keyword>